<keyword evidence="4 8" id="KW-0808">Transferase</keyword>
<reference evidence="10" key="1">
    <citation type="submission" date="2023-03" db="EMBL/GenBank/DDBJ databases">
        <title>Chitinimonas shenzhenensis gen. nov., sp. nov., a novel member of family Burkholderiaceae isolated from activated sludge collected in Shen Zhen, China.</title>
        <authorList>
            <person name="Wang X."/>
        </authorList>
    </citation>
    <scope>NUCLEOTIDE SEQUENCE</scope>
    <source>
        <strain evidence="10">DQS-5</strain>
    </source>
</reference>
<dbReference type="InterPro" id="IPR006366">
    <property type="entry name" value="CobA/CysG_C"/>
</dbReference>
<dbReference type="InterPro" id="IPR003043">
    <property type="entry name" value="Uropor_MeTrfase_CS"/>
</dbReference>
<sequence length="255" mass="26641">MTASSLGKVYLVGAGPGAADLITVRGMRLLAQADIVFYDALVQPEMLTYCPQAEQIAVGKRCDQASTQQRFINKMLVDAARKHACVVRLKGGDPMLFGRAQEELAELTAAGVVCEVVPGVTAALAASADAGVSLTSRGLARNVLFATARVGQGESPADWVAPVVAADTAVLYMGVKQAAEVAAALLAGGMRADRPLMIVENASLPTSRQWQLTLAELADVAGWNLSGPAILMIGEVYRAAAAIRVSEDKCWSNVA</sequence>
<evidence type="ECO:0000256" key="1">
    <source>
        <dbReference type="ARBA" id="ARBA00005879"/>
    </source>
</evidence>
<evidence type="ECO:0000313" key="10">
    <source>
        <dbReference type="EMBL" id="MDK2126092.1"/>
    </source>
</evidence>
<dbReference type="PANTHER" id="PTHR45790:SF3">
    <property type="entry name" value="S-ADENOSYL-L-METHIONINE-DEPENDENT UROPORPHYRINOGEN III METHYLTRANSFERASE, CHLOROPLASTIC"/>
    <property type="match status" value="1"/>
</dbReference>
<dbReference type="SUPFAM" id="SSF53790">
    <property type="entry name" value="Tetrapyrrole methylase"/>
    <property type="match status" value="1"/>
</dbReference>
<dbReference type="InterPro" id="IPR014776">
    <property type="entry name" value="4pyrrole_Mease_sub2"/>
</dbReference>
<dbReference type="RefSeq" id="WP_284102407.1">
    <property type="nucleotide sequence ID" value="NZ_JARRAF010000031.1"/>
</dbReference>
<keyword evidence="6" id="KW-0627">Porphyrin biosynthesis</keyword>
<dbReference type="Pfam" id="PF00590">
    <property type="entry name" value="TP_methylase"/>
    <property type="match status" value="1"/>
</dbReference>
<feature type="domain" description="Tetrapyrrole methylase" evidence="9">
    <location>
        <begin position="8"/>
        <end position="218"/>
    </location>
</feature>
<proteinExistence type="inferred from homology"/>
<dbReference type="NCBIfam" id="TIGR01469">
    <property type="entry name" value="cobA_cysG_Cterm"/>
    <property type="match status" value="1"/>
</dbReference>
<dbReference type="InterPro" id="IPR014777">
    <property type="entry name" value="4pyrrole_Mease_sub1"/>
</dbReference>
<evidence type="ECO:0000256" key="7">
    <source>
        <dbReference type="ARBA" id="ARBA00025705"/>
    </source>
</evidence>
<comment type="similarity">
    <text evidence="1 8">Belongs to the precorrin methyltransferase family.</text>
</comment>
<evidence type="ECO:0000313" key="11">
    <source>
        <dbReference type="Proteomes" id="UP001172778"/>
    </source>
</evidence>
<keyword evidence="3 8" id="KW-0489">Methyltransferase</keyword>
<accession>A0ABT7E195</accession>
<gene>
    <name evidence="10" type="primary">cobA</name>
    <name evidence="10" type="ORF">PZA18_18780</name>
</gene>
<dbReference type="NCBIfam" id="NF004790">
    <property type="entry name" value="PRK06136.1"/>
    <property type="match status" value="1"/>
</dbReference>
<evidence type="ECO:0000256" key="4">
    <source>
        <dbReference type="ARBA" id="ARBA00022679"/>
    </source>
</evidence>
<evidence type="ECO:0000256" key="3">
    <source>
        <dbReference type="ARBA" id="ARBA00022603"/>
    </source>
</evidence>
<keyword evidence="5" id="KW-0949">S-adenosyl-L-methionine</keyword>
<keyword evidence="11" id="KW-1185">Reference proteome</keyword>
<dbReference type="EMBL" id="JARRAF010000031">
    <property type="protein sequence ID" value="MDK2126092.1"/>
    <property type="molecule type" value="Genomic_DNA"/>
</dbReference>
<evidence type="ECO:0000256" key="2">
    <source>
        <dbReference type="ARBA" id="ARBA00012162"/>
    </source>
</evidence>
<dbReference type="PROSITE" id="PS00840">
    <property type="entry name" value="SUMT_2"/>
    <property type="match status" value="1"/>
</dbReference>
<dbReference type="Gene3D" id="3.30.950.10">
    <property type="entry name" value="Methyltransferase, Cobalt-precorrin-4 Transmethylase, Domain 2"/>
    <property type="match status" value="1"/>
</dbReference>
<organism evidence="10 11">
    <name type="scientific">Parachitinimonas caeni</name>
    <dbReference type="NCBI Taxonomy" id="3031301"/>
    <lineage>
        <taxon>Bacteria</taxon>
        <taxon>Pseudomonadati</taxon>
        <taxon>Pseudomonadota</taxon>
        <taxon>Betaproteobacteria</taxon>
        <taxon>Neisseriales</taxon>
        <taxon>Chitinibacteraceae</taxon>
        <taxon>Parachitinimonas</taxon>
    </lineage>
</organism>
<dbReference type="PROSITE" id="PS00839">
    <property type="entry name" value="SUMT_1"/>
    <property type="match status" value="1"/>
</dbReference>
<dbReference type="InterPro" id="IPR035996">
    <property type="entry name" value="4pyrrol_Methylase_sf"/>
</dbReference>
<dbReference type="InterPro" id="IPR000878">
    <property type="entry name" value="4pyrrol_Mease"/>
</dbReference>
<dbReference type="GO" id="GO:0004851">
    <property type="term" value="F:uroporphyrin-III C-methyltransferase activity"/>
    <property type="evidence" value="ECO:0007669"/>
    <property type="project" value="UniProtKB-EC"/>
</dbReference>
<comment type="caution">
    <text evidence="10">The sequence shown here is derived from an EMBL/GenBank/DDBJ whole genome shotgun (WGS) entry which is preliminary data.</text>
</comment>
<evidence type="ECO:0000259" key="9">
    <source>
        <dbReference type="Pfam" id="PF00590"/>
    </source>
</evidence>
<dbReference type="Gene3D" id="3.40.1010.10">
    <property type="entry name" value="Cobalt-precorrin-4 Transmethylase, Domain 1"/>
    <property type="match status" value="1"/>
</dbReference>
<name>A0ABT7E195_9NEIS</name>
<dbReference type="EC" id="2.1.1.107" evidence="2"/>
<dbReference type="CDD" id="cd11642">
    <property type="entry name" value="SUMT"/>
    <property type="match status" value="1"/>
</dbReference>
<dbReference type="GO" id="GO:0032259">
    <property type="term" value="P:methylation"/>
    <property type="evidence" value="ECO:0007669"/>
    <property type="project" value="UniProtKB-KW"/>
</dbReference>
<dbReference type="InterPro" id="IPR050161">
    <property type="entry name" value="Siro_Cobalamin_biosynth"/>
</dbReference>
<dbReference type="PANTHER" id="PTHR45790">
    <property type="entry name" value="SIROHEME SYNTHASE-RELATED"/>
    <property type="match status" value="1"/>
</dbReference>
<evidence type="ECO:0000256" key="5">
    <source>
        <dbReference type="ARBA" id="ARBA00022691"/>
    </source>
</evidence>
<comment type="pathway">
    <text evidence="7">Porphyrin-containing compound metabolism; siroheme biosynthesis; precorrin-2 from uroporphyrinogen III: step 1/1.</text>
</comment>
<evidence type="ECO:0000256" key="6">
    <source>
        <dbReference type="ARBA" id="ARBA00023244"/>
    </source>
</evidence>
<evidence type="ECO:0000256" key="8">
    <source>
        <dbReference type="RuleBase" id="RU003960"/>
    </source>
</evidence>
<dbReference type="Proteomes" id="UP001172778">
    <property type="component" value="Unassembled WGS sequence"/>
</dbReference>
<protein>
    <recommendedName>
        <fullName evidence="2">uroporphyrinogen-III C-methyltransferase</fullName>
        <ecNumber evidence="2">2.1.1.107</ecNumber>
    </recommendedName>
</protein>